<accession>A0A382DZW7</accession>
<dbReference type="AlphaFoldDB" id="A0A382DZW7"/>
<protein>
    <recommendedName>
        <fullName evidence="3">Major facilitator superfamily (MFS) profile domain-containing protein</fullName>
    </recommendedName>
</protein>
<feature type="transmembrane region" description="Helical" evidence="1">
    <location>
        <begin position="92"/>
        <end position="111"/>
    </location>
</feature>
<feature type="transmembrane region" description="Helical" evidence="1">
    <location>
        <begin position="51"/>
        <end position="72"/>
    </location>
</feature>
<keyword evidence="1" id="KW-0812">Transmembrane</keyword>
<evidence type="ECO:0000313" key="2">
    <source>
        <dbReference type="EMBL" id="SVB43938.1"/>
    </source>
</evidence>
<feature type="transmembrane region" description="Helical" evidence="1">
    <location>
        <begin position="123"/>
        <end position="141"/>
    </location>
</feature>
<name>A0A382DZW7_9ZZZZ</name>
<dbReference type="SUPFAM" id="SSF103473">
    <property type="entry name" value="MFS general substrate transporter"/>
    <property type="match status" value="1"/>
</dbReference>
<dbReference type="EMBL" id="UINC01041959">
    <property type="protein sequence ID" value="SVB43938.1"/>
    <property type="molecule type" value="Genomic_DNA"/>
</dbReference>
<dbReference type="InterPro" id="IPR036259">
    <property type="entry name" value="MFS_trans_sf"/>
</dbReference>
<feature type="transmembrane region" description="Helical" evidence="1">
    <location>
        <begin position="211"/>
        <end position="238"/>
    </location>
</feature>
<organism evidence="2">
    <name type="scientific">marine metagenome</name>
    <dbReference type="NCBI Taxonomy" id="408172"/>
    <lineage>
        <taxon>unclassified sequences</taxon>
        <taxon>metagenomes</taxon>
        <taxon>ecological metagenomes</taxon>
    </lineage>
</organism>
<keyword evidence="1" id="KW-1133">Transmembrane helix</keyword>
<feature type="non-terminal residue" evidence="2">
    <location>
        <position position="1"/>
    </location>
</feature>
<feature type="transmembrane region" description="Helical" evidence="1">
    <location>
        <begin position="179"/>
        <end position="205"/>
    </location>
</feature>
<reference evidence="2" key="1">
    <citation type="submission" date="2018-05" db="EMBL/GenBank/DDBJ databases">
        <authorList>
            <person name="Lanie J.A."/>
            <person name="Ng W.-L."/>
            <person name="Kazmierczak K.M."/>
            <person name="Andrzejewski T.M."/>
            <person name="Davidsen T.M."/>
            <person name="Wayne K.J."/>
            <person name="Tettelin H."/>
            <person name="Glass J.I."/>
            <person name="Rusch D."/>
            <person name="Podicherti R."/>
            <person name="Tsui H.-C.T."/>
            <person name="Winkler M.E."/>
        </authorList>
    </citation>
    <scope>NUCLEOTIDE SEQUENCE</scope>
</reference>
<gene>
    <name evidence="2" type="ORF">METZ01_LOCUS196792</name>
</gene>
<keyword evidence="1" id="KW-0472">Membrane</keyword>
<dbReference type="Gene3D" id="1.20.1250.20">
    <property type="entry name" value="MFS general substrate transporter like domains"/>
    <property type="match status" value="1"/>
</dbReference>
<sequence length="252" mass="27815">VFLGLAALSMVAAAAIFLIVPGRFEGLKKSDGLSIKSLVGDINLILREPIFFRYVPICVLTQGSFLAFQTLWIGPWLRDVSGMNRSSVAEGLLIVGAAMTAGYLVTGLLASNLNKRGYKTETLVLWGIIVFILIEIALITGEQNNIVLLWSIFAFFGTSGSVIYAALSQHFDVYLLGRVSTMLNLLIFLCAFLMQWLVGVIINLFPNTDEGAFAITGYFTAFAVILILQLLGLIWFWVSRYILIGWSSHNKY</sequence>
<feature type="transmembrane region" description="Helical" evidence="1">
    <location>
        <begin position="6"/>
        <end position="24"/>
    </location>
</feature>
<feature type="transmembrane region" description="Helical" evidence="1">
    <location>
        <begin position="147"/>
        <end position="167"/>
    </location>
</feature>
<evidence type="ECO:0000256" key="1">
    <source>
        <dbReference type="SAM" id="Phobius"/>
    </source>
</evidence>
<proteinExistence type="predicted"/>
<evidence type="ECO:0008006" key="3">
    <source>
        <dbReference type="Google" id="ProtNLM"/>
    </source>
</evidence>